<evidence type="ECO:0000313" key="1">
    <source>
        <dbReference type="EMBL" id="NYE14776.1"/>
    </source>
</evidence>
<dbReference type="AlphaFoldDB" id="A0A7Y9GE18"/>
<dbReference type="Proteomes" id="UP000591272">
    <property type="component" value="Unassembled WGS sequence"/>
</dbReference>
<keyword evidence="2" id="KW-1185">Reference proteome</keyword>
<dbReference type="RefSeq" id="WP_179835597.1">
    <property type="nucleotide sequence ID" value="NZ_BMRD01000010.1"/>
</dbReference>
<sequence>MVAGPEAIGRHRLVRPVHSSGSLGTSSHGALVDTDVARAMLAQDLTGLRDHGSHPLHSRAQGRAWFRLVAAET</sequence>
<comment type="caution">
    <text evidence="1">The sequence shown here is derived from an EMBL/GenBank/DDBJ whole genome shotgun (WGS) entry which is preliminary data.</text>
</comment>
<gene>
    <name evidence="1" type="ORF">BJ999_005072</name>
</gene>
<accession>A0A7Y9GE18</accession>
<dbReference type="EMBL" id="JACCBT010000001">
    <property type="protein sequence ID" value="NYE14776.1"/>
    <property type="molecule type" value="Genomic_DNA"/>
</dbReference>
<protein>
    <submittedName>
        <fullName evidence="1">Uncharacterized protein</fullName>
    </submittedName>
</protein>
<proteinExistence type="predicted"/>
<organism evidence="1 2">
    <name type="scientific">Actinomadura citrea</name>
    <dbReference type="NCBI Taxonomy" id="46158"/>
    <lineage>
        <taxon>Bacteria</taxon>
        <taxon>Bacillati</taxon>
        <taxon>Actinomycetota</taxon>
        <taxon>Actinomycetes</taxon>
        <taxon>Streptosporangiales</taxon>
        <taxon>Thermomonosporaceae</taxon>
        <taxon>Actinomadura</taxon>
    </lineage>
</organism>
<name>A0A7Y9GE18_9ACTN</name>
<reference evidence="1 2" key="1">
    <citation type="submission" date="2020-07" db="EMBL/GenBank/DDBJ databases">
        <title>Sequencing the genomes of 1000 actinobacteria strains.</title>
        <authorList>
            <person name="Klenk H.-P."/>
        </authorList>
    </citation>
    <scope>NUCLEOTIDE SEQUENCE [LARGE SCALE GENOMIC DNA]</scope>
    <source>
        <strain evidence="1 2">DSM 43461</strain>
    </source>
</reference>
<evidence type="ECO:0000313" key="2">
    <source>
        <dbReference type="Proteomes" id="UP000591272"/>
    </source>
</evidence>